<dbReference type="CDD" id="cd02644">
    <property type="entry name" value="R3H_jag"/>
    <property type="match status" value="1"/>
</dbReference>
<dbReference type="Pfam" id="PF13083">
    <property type="entry name" value="KH_KhpA-B"/>
    <property type="match status" value="1"/>
</dbReference>
<name>A0ABW9QY80_9ACTN</name>
<feature type="domain" description="R3H" evidence="1">
    <location>
        <begin position="91"/>
        <end position="157"/>
    </location>
</feature>
<evidence type="ECO:0000313" key="3">
    <source>
        <dbReference type="Proteomes" id="UP000437736"/>
    </source>
</evidence>
<reference evidence="2 3" key="1">
    <citation type="submission" date="2019-11" db="EMBL/GenBank/DDBJ databases">
        <title>Acidiferrimicrobium australis gen. nov., sp. nov., an acidophilic and obligately heterotrophic, member of the Actinobacteria that catalyses dissimilatory oxido- reduction of iron isolated from metal-rich acidic water in Chile.</title>
        <authorList>
            <person name="Gonzalez D."/>
            <person name="Huber K."/>
            <person name="Hedrich S."/>
            <person name="Rojas-Villalobos C."/>
            <person name="Quatrini R."/>
            <person name="Dinamarca M.A."/>
            <person name="Schwarz A."/>
            <person name="Canales C."/>
            <person name="Nancucheo I."/>
        </authorList>
    </citation>
    <scope>NUCLEOTIDE SEQUENCE [LARGE SCALE GENOMIC DNA]</scope>
    <source>
        <strain evidence="2 3">USS-CCA1</strain>
    </source>
</reference>
<dbReference type="InterPro" id="IPR036867">
    <property type="entry name" value="R3H_dom_sf"/>
</dbReference>
<dbReference type="PROSITE" id="PS51061">
    <property type="entry name" value="R3H"/>
    <property type="match status" value="1"/>
</dbReference>
<dbReference type="PANTHER" id="PTHR35800">
    <property type="entry name" value="PROTEIN JAG"/>
    <property type="match status" value="1"/>
</dbReference>
<dbReference type="InterPro" id="IPR039247">
    <property type="entry name" value="KhpB"/>
</dbReference>
<dbReference type="SMART" id="SM00393">
    <property type="entry name" value="R3H"/>
    <property type="match status" value="1"/>
</dbReference>
<dbReference type="InterPro" id="IPR036612">
    <property type="entry name" value="KH_dom_type_1_sf"/>
</dbReference>
<dbReference type="InterPro" id="IPR001374">
    <property type="entry name" value="R3H_dom"/>
</dbReference>
<keyword evidence="3" id="KW-1185">Reference proteome</keyword>
<dbReference type="EMBL" id="WJHE01001240">
    <property type="protein sequence ID" value="MST34825.1"/>
    <property type="molecule type" value="Genomic_DNA"/>
</dbReference>
<organism evidence="2 3">
    <name type="scientific">Acidiferrimicrobium australe</name>
    <dbReference type="NCBI Taxonomy" id="2664430"/>
    <lineage>
        <taxon>Bacteria</taxon>
        <taxon>Bacillati</taxon>
        <taxon>Actinomycetota</taxon>
        <taxon>Acidimicrobiia</taxon>
        <taxon>Acidimicrobiales</taxon>
        <taxon>Acidimicrobiaceae</taxon>
        <taxon>Acidiferrimicrobium</taxon>
    </lineage>
</organism>
<dbReference type="Proteomes" id="UP000437736">
    <property type="component" value="Unassembled WGS sequence"/>
</dbReference>
<dbReference type="SUPFAM" id="SSF54791">
    <property type="entry name" value="Eukaryotic type KH-domain (KH-domain type I)"/>
    <property type="match status" value="1"/>
</dbReference>
<dbReference type="InterPro" id="IPR004087">
    <property type="entry name" value="KH_dom"/>
</dbReference>
<accession>A0ABW9QY80</accession>
<evidence type="ECO:0000259" key="1">
    <source>
        <dbReference type="PROSITE" id="PS51061"/>
    </source>
</evidence>
<evidence type="ECO:0000313" key="2">
    <source>
        <dbReference type="EMBL" id="MST34825.1"/>
    </source>
</evidence>
<dbReference type="InterPro" id="IPR034079">
    <property type="entry name" value="R3H_KhpB"/>
</dbReference>
<comment type="caution">
    <text evidence="2">The sequence shown here is derived from an EMBL/GenBank/DDBJ whole genome shotgun (WGS) entry which is preliminary data.</text>
</comment>
<protein>
    <submittedName>
        <fullName evidence="2">KH domain-containing protein</fullName>
    </submittedName>
</protein>
<sequence>MDVALQDQAEVARDFLSGLLARFGVDAQLGVTTSEEDERVELRVDGGNLGLLIGPKGATLLAIQDLTRTYVQHRTSARNGRIHVDVAGYREKRAVALAAFVRKVAEDVTNSGKAVALEPMSAPDRKIVHDTAAQIGGLVTRSEGEDERRHVVLLPAPDGAGSPTDA</sequence>
<dbReference type="Gene3D" id="3.30.1370.50">
    <property type="entry name" value="R3H-like domain"/>
    <property type="match status" value="1"/>
</dbReference>
<dbReference type="Pfam" id="PF01424">
    <property type="entry name" value="R3H"/>
    <property type="match status" value="1"/>
</dbReference>
<dbReference type="SMART" id="SM00322">
    <property type="entry name" value="KH"/>
    <property type="match status" value="1"/>
</dbReference>
<dbReference type="InterPro" id="IPR038008">
    <property type="entry name" value="Jag_KH"/>
</dbReference>
<gene>
    <name evidence="2" type="ORF">GHK86_19120</name>
</gene>
<dbReference type="SUPFAM" id="SSF82708">
    <property type="entry name" value="R3H domain"/>
    <property type="match status" value="1"/>
</dbReference>
<dbReference type="Gene3D" id="3.30.300.20">
    <property type="match status" value="1"/>
</dbReference>
<dbReference type="InterPro" id="IPR015946">
    <property type="entry name" value="KH_dom-like_a/b"/>
</dbReference>
<dbReference type="PANTHER" id="PTHR35800:SF1">
    <property type="entry name" value="RNA-BINDING PROTEIN KHPB"/>
    <property type="match status" value="1"/>
</dbReference>
<dbReference type="CDD" id="cd02414">
    <property type="entry name" value="KH-II_Jag"/>
    <property type="match status" value="1"/>
</dbReference>
<proteinExistence type="predicted"/>